<feature type="region of interest" description="Disordered" evidence="1">
    <location>
        <begin position="68"/>
        <end position="139"/>
    </location>
</feature>
<dbReference type="InterPro" id="IPR050704">
    <property type="entry name" value="Peptidase_C85-like"/>
</dbReference>
<accession>K0S7T0</accession>
<feature type="region of interest" description="Disordered" evidence="1">
    <location>
        <begin position="1"/>
        <end position="55"/>
    </location>
</feature>
<dbReference type="GO" id="GO:0016579">
    <property type="term" value="P:protein deubiquitination"/>
    <property type="evidence" value="ECO:0007669"/>
    <property type="project" value="TreeGrafter"/>
</dbReference>
<feature type="non-terminal residue" evidence="3">
    <location>
        <position position="298"/>
    </location>
</feature>
<feature type="compositionally biased region" description="Acidic residues" evidence="1">
    <location>
        <begin position="7"/>
        <end position="21"/>
    </location>
</feature>
<dbReference type="Gene3D" id="3.90.70.80">
    <property type="match status" value="1"/>
</dbReference>
<dbReference type="OrthoDB" id="415023at2759"/>
<protein>
    <recommendedName>
        <fullName evidence="2">OTU domain-containing protein</fullName>
    </recommendedName>
</protein>
<dbReference type="InterPro" id="IPR038765">
    <property type="entry name" value="Papain-like_cys_pep_sf"/>
</dbReference>
<sequence>MNINNDVSDDDDDDDDDDGDGDGSPVIVRPAATPRSSQREKMRKKGKQGPVPRLPSIISSLTSIAASAASSPLSVAATKAVKATKKRLSPTARSKGKSETSAKTRGSGAISSFSFDSKAGVPMDTDTVDEDEGEQPHPDPEVMAKIQAFYTRSENHHRVVPNDGDGNCLFLACSHDDSLSSYEIEMNAHVLRKEVCDHLQHNIAYYLDFFAGSNEEEQVAAMKNHIKSMRNENEYATAIEVAAAVQVLKCDIVVISYEGTVICDYRGAATKGETITLRFGHEEVLPHYERMYDRNDMV</sequence>
<dbReference type="InterPro" id="IPR003323">
    <property type="entry name" value="OTU_dom"/>
</dbReference>
<evidence type="ECO:0000313" key="4">
    <source>
        <dbReference type="Proteomes" id="UP000266841"/>
    </source>
</evidence>
<name>K0S7T0_THAOC</name>
<evidence type="ECO:0000313" key="3">
    <source>
        <dbReference type="EMBL" id="EJK54882.1"/>
    </source>
</evidence>
<evidence type="ECO:0000259" key="2">
    <source>
        <dbReference type="PROSITE" id="PS50802"/>
    </source>
</evidence>
<dbReference type="Pfam" id="PF02338">
    <property type="entry name" value="OTU"/>
    <property type="match status" value="1"/>
</dbReference>
<dbReference type="GO" id="GO:0004843">
    <property type="term" value="F:cysteine-type deubiquitinase activity"/>
    <property type="evidence" value="ECO:0007669"/>
    <property type="project" value="TreeGrafter"/>
</dbReference>
<dbReference type="PROSITE" id="PS50802">
    <property type="entry name" value="OTU"/>
    <property type="match status" value="1"/>
</dbReference>
<gene>
    <name evidence="3" type="ORF">THAOC_25451</name>
</gene>
<feature type="compositionally biased region" description="Polar residues" evidence="1">
    <location>
        <begin position="103"/>
        <end position="115"/>
    </location>
</feature>
<keyword evidence="4" id="KW-1185">Reference proteome</keyword>
<comment type="caution">
    <text evidence="3">The sequence shown here is derived from an EMBL/GenBank/DDBJ whole genome shotgun (WGS) entry which is preliminary data.</text>
</comment>
<dbReference type="AlphaFoldDB" id="K0S7T0"/>
<evidence type="ECO:0000256" key="1">
    <source>
        <dbReference type="SAM" id="MobiDB-lite"/>
    </source>
</evidence>
<dbReference type="SUPFAM" id="SSF54001">
    <property type="entry name" value="Cysteine proteinases"/>
    <property type="match status" value="1"/>
</dbReference>
<feature type="domain" description="OTU" evidence="2">
    <location>
        <begin position="157"/>
        <end position="294"/>
    </location>
</feature>
<dbReference type="EMBL" id="AGNL01035129">
    <property type="protein sequence ID" value="EJK54882.1"/>
    <property type="molecule type" value="Genomic_DNA"/>
</dbReference>
<proteinExistence type="predicted"/>
<organism evidence="3 4">
    <name type="scientific">Thalassiosira oceanica</name>
    <name type="common">Marine diatom</name>
    <dbReference type="NCBI Taxonomy" id="159749"/>
    <lineage>
        <taxon>Eukaryota</taxon>
        <taxon>Sar</taxon>
        <taxon>Stramenopiles</taxon>
        <taxon>Ochrophyta</taxon>
        <taxon>Bacillariophyta</taxon>
        <taxon>Coscinodiscophyceae</taxon>
        <taxon>Thalassiosirophycidae</taxon>
        <taxon>Thalassiosirales</taxon>
        <taxon>Thalassiosiraceae</taxon>
        <taxon>Thalassiosira</taxon>
    </lineage>
</organism>
<feature type="compositionally biased region" description="Low complexity" evidence="1">
    <location>
        <begin position="68"/>
        <end position="81"/>
    </location>
</feature>
<reference evidence="3 4" key="1">
    <citation type="journal article" date="2012" name="Genome Biol.">
        <title>Genome and low-iron response of an oceanic diatom adapted to chronic iron limitation.</title>
        <authorList>
            <person name="Lommer M."/>
            <person name="Specht M."/>
            <person name="Roy A.S."/>
            <person name="Kraemer L."/>
            <person name="Andreson R."/>
            <person name="Gutowska M.A."/>
            <person name="Wolf J."/>
            <person name="Bergner S.V."/>
            <person name="Schilhabel M.B."/>
            <person name="Klostermeier U.C."/>
            <person name="Beiko R.G."/>
            <person name="Rosenstiel P."/>
            <person name="Hippler M."/>
            <person name="Laroche J."/>
        </authorList>
    </citation>
    <scope>NUCLEOTIDE SEQUENCE [LARGE SCALE GENOMIC DNA]</scope>
    <source>
        <strain evidence="3 4">CCMP1005</strain>
    </source>
</reference>
<dbReference type="PANTHER" id="PTHR12419">
    <property type="entry name" value="OTU DOMAIN CONTAINING PROTEIN"/>
    <property type="match status" value="1"/>
</dbReference>
<dbReference type="Proteomes" id="UP000266841">
    <property type="component" value="Unassembled WGS sequence"/>
</dbReference>
<dbReference type="CDD" id="cd22758">
    <property type="entry name" value="OTU_232R-like"/>
    <property type="match status" value="1"/>
</dbReference>